<accession>G0WEW1</accession>
<evidence type="ECO:0000256" key="8">
    <source>
        <dbReference type="ARBA" id="ARBA00023004"/>
    </source>
</evidence>
<comment type="pathway">
    <text evidence="11">Amino-acid biosynthesis; L-methionine biosynthesis via salvage pathway; L-methionine from S-methyl-5-thio-alpha-D-ribose 1-phosphate: step 5/6.</text>
</comment>
<dbReference type="GO" id="GO:0010308">
    <property type="term" value="F:acireductone dioxygenase (Ni2+-requiring) activity"/>
    <property type="evidence" value="ECO:0007669"/>
    <property type="project" value="UniProtKB-UniRule"/>
</dbReference>
<dbReference type="OrthoDB" id="1867259at2759"/>
<evidence type="ECO:0000256" key="4">
    <source>
        <dbReference type="ARBA" id="ARBA00022605"/>
    </source>
</evidence>
<dbReference type="PANTHER" id="PTHR23418">
    <property type="entry name" value="ACIREDUCTONE DIOXYGENASE"/>
    <property type="match status" value="1"/>
</dbReference>
<comment type="catalytic activity">
    <reaction evidence="11">
        <text>1,2-dihydroxy-5-(methylsulfanyl)pent-1-en-3-one + O2 = 3-(methylsulfanyl)propanoate + CO + formate + 2 H(+)</text>
        <dbReference type="Rhea" id="RHEA:14161"/>
        <dbReference type="ChEBI" id="CHEBI:15378"/>
        <dbReference type="ChEBI" id="CHEBI:15379"/>
        <dbReference type="ChEBI" id="CHEBI:15740"/>
        <dbReference type="ChEBI" id="CHEBI:17245"/>
        <dbReference type="ChEBI" id="CHEBI:49016"/>
        <dbReference type="ChEBI" id="CHEBI:49252"/>
        <dbReference type="EC" id="1.13.11.53"/>
    </reaction>
</comment>
<comment type="function">
    <text evidence="11">Catalyzes 2 different reactions between oxygen and the acireductone 1,2-dihydroxy-3-keto-5-methylthiopentene (DHK-MTPene) depending upon the metal bound in the active site. Fe-containing acireductone dioxygenase (Fe-ARD) produces formate and 2-keto-4-methylthiobutyrate (KMTB), the alpha-ketoacid precursor of methionine in the methionine recycle pathway. Ni-containing acireductone dioxygenase (Ni-ARD) produces methylthiopropionate, carbon monoxide and formate, and does not lie on the methionine recycle pathway.</text>
</comment>
<dbReference type="InterPro" id="IPR014710">
    <property type="entry name" value="RmlC-like_jellyroll"/>
</dbReference>
<evidence type="ECO:0000256" key="7">
    <source>
        <dbReference type="ARBA" id="ARBA00023002"/>
    </source>
</evidence>
<evidence type="ECO:0000256" key="6">
    <source>
        <dbReference type="ARBA" id="ARBA00022964"/>
    </source>
</evidence>
<dbReference type="HOGENOM" id="CLU_090154_1_1_1"/>
<dbReference type="GO" id="GO:0010309">
    <property type="term" value="F:acireductone dioxygenase [iron(II)-requiring] activity"/>
    <property type="evidence" value="ECO:0007669"/>
    <property type="project" value="UniProtKB-UniRule"/>
</dbReference>
<keyword evidence="7 11" id="KW-0560">Oxidoreductase</keyword>
<dbReference type="EC" id="1.13.11.53" evidence="11"/>
<keyword evidence="2 11" id="KW-0963">Cytoplasm</keyword>
<dbReference type="FunFam" id="2.60.120.10:FF:000099">
    <property type="entry name" value="1,2-dihydroxy-3-keto-5-methylthiopentene dioxygenase"/>
    <property type="match status" value="1"/>
</dbReference>
<dbReference type="KEGG" id="ndi:NDAI_0H01480"/>
<keyword evidence="9 11" id="KW-0486">Methionine biosynthesis</keyword>
<dbReference type="CDD" id="cd02232">
    <property type="entry name" value="cupin_ARD"/>
    <property type="match status" value="1"/>
</dbReference>
<evidence type="ECO:0000256" key="2">
    <source>
        <dbReference type="ARBA" id="ARBA00022490"/>
    </source>
</evidence>
<feature type="binding site" evidence="11">
    <location>
        <position position="92"/>
    </location>
    <ligand>
        <name>Fe(2+)</name>
        <dbReference type="ChEBI" id="CHEBI:29033"/>
        <note>for iron-dependent acireductone dioxygenase activity</note>
    </ligand>
</feature>
<keyword evidence="3 11" id="KW-0533">Nickel</keyword>
<keyword evidence="8 11" id="KW-0408">Iron</keyword>
<dbReference type="Pfam" id="PF03079">
    <property type="entry name" value="ARD"/>
    <property type="match status" value="1"/>
</dbReference>
<dbReference type="GO" id="GO:0019509">
    <property type="term" value="P:L-methionine salvage from methylthioadenosine"/>
    <property type="evidence" value="ECO:0007669"/>
    <property type="project" value="UniProtKB-UniRule"/>
</dbReference>
<dbReference type="GO" id="GO:0005634">
    <property type="term" value="C:nucleus"/>
    <property type="evidence" value="ECO:0007669"/>
    <property type="project" value="UniProtKB-SubCell"/>
</dbReference>
<evidence type="ECO:0000313" key="13">
    <source>
        <dbReference type="Proteomes" id="UP000000689"/>
    </source>
</evidence>
<dbReference type="Gene3D" id="2.60.120.10">
    <property type="entry name" value="Jelly Rolls"/>
    <property type="match status" value="1"/>
</dbReference>
<organism evidence="12 13">
    <name type="scientific">Naumovozyma dairenensis (strain ATCC 10597 / BCRC 20456 / CBS 421 / NBRC 0211 / NRRL Y-12639)</name>
    <name type="common">Saccharomyces dairenensis</name>
    <dbReference type="NCBI Taxonomy" id="1071378"/>
    <lineage>
        <taxon>Eukaryota</taxon>
        <taxon>Fungi</taxon>
        <taxon>Dikarya</taxon>
        <taxon>Ascomycota</taxon>
        <taxon>Saccharomycotina</taxon>
        <taxon>Saccharomycetes</taxon>
        <taxon>Saccharomycetales</taxon>
        <taxon>Saccharomycetaceae</taxon>
        <taxon>Naumovozyma</taxon>
    </lineage>
</organism>
<gene>
    <name evidence="12" type="primary">NDAI0H01480</name>
    <name evidence="11" type="synonym">ADI1</name>
    <name evidence="12" type="ordered locus">NDAI_0H01480</name>
</gene>
<comment type="similarity">
    <text evidence="11">Belongs to the acireductone dioxygenase (ARD) family.</text>
</comment>
<keyword evidence="5 11" id="KW-0479">Metal-binding</keyword>
<feature type="binding site" evidence="11">
    <location>
        <position position="88"/>
    </location>
    <ligand>
        <name>Fe(2+)</name>
        <dbReference type="ChEBI" id="CHEBI:29033"/>
        <note>for iron-dependent acireductone dioxygenase activity</note>
    </ligand>
</feature>
<dbReference type="OMA" id="NNYIKLM"/>
<dbReference type="Proteomes" id="UP000000689">
    <property type="component" value="Chromosome 8"/>
</dbReference>
<proteinExistence type="inferred from homology"/>
<keyword evidence="4 11" id="KW-0028">Amino-acid biosynthesis</keyword>
<feature type="binding site" evidence="11">
    <location>
        <position position="86"/>
    </location>
    <ligand>
        <name>Fe(2+)</name>
        <dbReference type="ChEBI" id="CHEBI:29033"/>
        <note>for iron-dependent acireductone dioxygenase activity</note>
    </ligand>
</feature>
<dbReference type="GO" id="GO:0005737">
    <property type="term" value="C:cytoplasm"/>
    <property type="evidence" value="ECO:0007669"/>
    <property type="project" value="UniProtKB-SubCell"/>
</dbReference>
<dbReference type="InterPro" id="IPR011051">
    <property type="entry name" value="RmlC_Cupin_sf"/>
</dbReference>
<sequence>MIEIYVHDDKDDIDFRQSHNSGVSVSPERITKLGIIAGHYRSICEVNNLASERNYKNRDCITLNVETFNNEEAQLLAKLNIFYEEHLHEDEEIRYCVEGSGYFDVKDPTNNEWIRCKLYPGDLLIIPAGIYHRFTLTTDNFIKAVRLFKEEPKWEAHNKSTVTDQLPIRKQYLKTIKP</sequence>
<comment type="cofactor">
    <cofactor evidence="11">
        <name>Fe(2+)</name>
        <dbReference type="ChEBI" id="CHEBI:29033"/>
    </cofactor>
    <cofactor evidence="11">
        <name>Ni(2+)</name>
        <dbReference type="ChEBI" id="CHEBI:49786"/>
    </cofactor>
    <text evidence="11">Binds either 1 Fe or Ni cation per monomer. Iron-binding promotes an acireductone dioxygenase reaction producing 2-keto-4-methylthiobutyrate, while nickel-binding promotes an acireductone dioxygenase reaction producing 3-(methylsulfanyl)propanoate.</text>
</comment>
<keyword evidence="10 11" id="KW-0539">Nucleus</keyword>
<evidence type="ECO:0000256" key="5">
    <source>
        <dbReference type="ARBA" id="ARBA00022723"/>
    </source>
</evidence>
<dbReference type="eggNOG" id="KOG2107">
    <property type="taxonomic scope" value="Eukaryota"/>
</dbReference>
<feature type="binding site" evidence="11">
    <location>
        <position position="92"/>
    </location>
    <ligand>
        <name>Ni(2+)</name>
        <dbReference type="ChEBI" id="CHEBI:49786"/>
        <note>for nickel-dependent acireductone dioxygenase activity</note>
    </ligand>
</feature>
<dbReference type="GO" id="GO:0005506">
    <property type="term" value="F:iron ion binding"/>
    <property type="evidence" value="ECO:0007669"/>
    <property type="project" value="UniProtKB-UniRule"/>
</dbReference>
<dbReference type="EC" id="1.13.11.54" evidence="11"/>
<dbReference type="GO" id="GO:0016151">
    <property type="term" value="F:nickel cation binding"/>
    <property type="evidence" value="ECO:0007669"/>
    <property type="project" value="UniProtKB-UniRule"/>
</dbReference>
<evidence type="ECO:0000256" key="10">
    <source>
        <dbReference type="ARBA" id="ARBA00023242"/>
    </source>
</evidence>
<feature type="binding site" evidence="11">
    <location>
        <position position="132"/>
    </location>
    <ligand>
        <name>Fe(2+)</name>
        <dbReference type="ChEBI" id="CHEBI:29033"/>
        <note>for iron-dependent acireductone dioxygenase activity</note>
    </ligand>
</feature>
<evidence type="ECO:0000256" key="1">
    <source>
        <dbReference type="ARBA" id="ARBA00000428"/>
    </source>
</evidence>
<protein>
    <recommendedName>
        <fullName evidence="11">Acireductone dioxygenase</fullName>
    </recommendedName>
    <alternativeName>
        <fullName evidence="11">Acireductone dioxygenase (Fe(2+)-requiring)</fullName>
        <shortName evidence="11">ARD'</shortName>
        <shortName evidence="11">Fe-ARD</shortName>
        <ecNumber evidence="11">1.13.11.54</ecNumber>
    </alternativeName>
    <alternativeName>
        <fullName evidence="11">Acireductone dioxygenase (Ni(2+)-requiring)</fullName>
        <shortName evidence="11">ARD</shortName>
        <shortName evidence="11">Ni-ARD</shortName>
        <ecNumber evidence="11">1.13.11.53</ecNumber>
    </alternativeName>
</protein>
<reference evidence="12 13" key="1">
    <citation type="journal article" date="2011" name="Proc. Natl. Acad. Sci. U.S.A.">
        <title>Evolutionary erosion of yeast sex chromosomes by mating-type switching accidents.</title>
        <authorList>
            <person name="Gordon J.L."/>
            <person name="Armisen D."/>
            <person name="Proux-Wera E."/>
            <person name="Oheigeartaigh S.S."/>
            <person name="Byrne K.P."/>
            <person name="Wolfe K.H."/>
        </authorList>
    </citation>
    <scope>NUCLEOTIDE SEQUENCE [LARGE SCALE GENOMIC DNA]</scope>
    <source>
        <strain evidence="13">ATCC 10597 / BCRC 20456 / CBS 421 / NBRC 0211 / NRRL Y-12639</strain>
    </source>
</reference>
<feature type="binding site" evidence="11">
    <location>
        <position position="86"/>
    </location>
    <ligand>
        <name>Ni(2+)</name>
        <dbReference type="ChEBI" id="CHEBI:49786"/>
        <note>for nickel-dependent acireductone dioxygenase activity</note>
    </ligand>
</feature>
<keyword evidence="13" id="KW-1185">Reference proteome</keyword>
<evidence type="ECO:0000256" key="3">
    <source>
        <dbReference type="ARBA" id="ARBA00022596"/>
    </source>
</evidence>
<evidence type="ECO:0000313" key="12">
    <source>
        <dbReference type="EMBL" id="CCD26322.1"/>
    </source>
</evidence>
<dbReference type="PANTHER" id="PTHR23418:SF0">
    <property type="entry name" value="ACIREDUCTONE DIOXYGENASE"/>
    <property type="match status" value="1"/>
</dbReference>
<dbReference type="RefSeq" id="XP_003671565.1">
    <property type="nucleotide sequence ID" value="XM_003671517.1"/>
</dbReference>
<comment type="subcellular location">
    <subcellularLocation>
        <location evidence="11">Cytoplasm</location>
    </subcellularLocation>
    <subcellularLocation>
        <location evidence="11">Nucleus</location>
    </subcellularLocation>
</comment>
<comment type="catalytic activity">
    <reaction evidence="1 11">
        <text>1,2-dihydroxy-5-(methylsulfanyl)pent-1-en-3-one + O2 = 4-methylsulfanyl-2-oxobutanoate + formate + 2 H(+)</text>
        <dbReference type="Rhea" id="RHEA:24504"/>
        <dbReference type="ChEBI" id="CHEBI:15378"/>
        <dbReference type="ChEBI" id="CHEBI:15379"/>
        <dbReference type="ChEBI" id="CHEBI:15740"/>
        <dbReference type="ChEBI" id="CHEBI:16723"/>
        <dbReference type="ChEBI" id="CHEBI:49252"/>
        <dbReference type="EC" id="1.13.11.54"/>
    </reaction>
</comment>
<feature type="binding site" evidence="11">
    <location>
        <position position="88"/>
    </location>
    <ligand>
        <name>Ni(2+)</name>
        <dbReference type="ChEBI" id="CHEBI:49786"/>
        <note>for nickel-dependent acireductone dioxygenase activity</note>
    </ligand>
</feature>
<dbReference type="UniPathway" id="UPA00904">
    <property type="reaction ID" value="UER00878"/>
</dbReference>
<dbReference type="InterPro" id="IPR004313">
    <property type="entry name" value="ARD"/>
</dbReference>
<dbReference type="GeneID" id="11495853"/>
<feature type="binding site" evidence="11">
    <location>
        <position position="132"/>
    </location>
    <ligand>
        <name>Ni(2+)</name>
        <dbReference type="ChEBI" id="CHEBI:49786"/>
        <note>for nickel-dependent acireductone dioxygenase activity</note>
    </ligand>
</feature>
<evidence type="ECO:0000256" key="9">
    <source>
        <dbReference type="ARBA" id="ARBA00023167"/>
    </source>
</evidence>
<dbReference type="STRING" id="1071378.G0WEW1"/>
<dbReference type="HAMAP" id="MF_03154">
    <property type="entry name" value="Salvage_MtnD_euk"/>
    <property type="match status" value="1"/>
</dbReference>
<dbReference type="SUPFAM" id="SSF51182">
    <property type="entry name" value="RmlC-like cupins"/>
    <property type="match status" value="1"/>
</dbReference>
<evidence type="ECO:0000256" key="11">
    <source>
        <dbReference type="HAMAP-Rule" id="MF_03154"/>
    </source>
</evidence>
<name>G0WEW1_NAUDC</name>
<dbReference type="AlphaFoldDB" id="G0WEW1"/>
<dbReference type="EMBL" id="HE580274">
    <property type="protein sequence ID" value="CCD26322.1"/>
    <property type="molecule type" value="Genomic_DNA"/>
</dbReference>
<dbReference type="InterPro" id="IPR027496">
    <property type="entry name" value="ARD_euk"/>
</dbReference>
<keyword evidence="6 11" id="KW-0223">Dioxygenase</keyword>